<organism evidence="3 4">
    <name type="scientific">Candidatus Avacidaminococcus intestinavium</name>
    <dbReference type="NCBI Taxonomy" id="2840684"/>
    <lineage>
        <taxon>Bacteria</taxon>
        <taxon>Bacillati</taxon>
        <taxon>Bacillota</taxon>
        <taxon>Negativicutes</taxon>
        <taxon>Acidaminococcales</taxon>
        <taxon>Acidaminococcaceae</taxon>
        <taxon>Acidaminococcaceae incertae sedis</taxon>
        <taxon>Candidatus Avacidaminococcus</taxon>
    </lineage>
</organism>
<reference evidence="3" key="2">
    <citation type="journal article" date="2021" name="PeerJ">
        <title>Extensive microbial diversity within the chicken gut microbiome revealed by metagenomics and culture.</title>
        <authorList>
            <person name="Gilroy R."/>
            <person name="Ravi A."/>
            <person name="Getino M."/>
            <person name="Pursley I."/>
            <person name="Horton D.L."/>
            <person name="Alikhan N.F."/>
            <person name="Baker D."/>
            <person name="Gharbi K."/>
            <person name="Hall N."/>
            <person name="Watson M."/>
            <person name="Adriaenssens E.M."/>
            <person name="Foster-Nyarko E."/>
            <person name="Jarju S."/>
            <person name="Secka A."/>
            <person name="Antonio M."/>
            <person name="Oren A."/>
            <person name="Chaudhuri R.R."/>
            <person name="La Ragione R."/>
            <person name="Hildebrand F."/>
            <person name="Pallen M.J."/>
        </authorList>
    </citation>
    <scope>NUCLEOTIDE SEQUENCE</scope>
    <source>
        <strain evidence="3">CHK160-1198</strain>
    </source>
</reference>
<comment type="caution">
    <text evidence="3">The sequence shown here is derived from an EMBL/GenBank/DDBJ whole genome shotgun (WGS) entry which is preliminary data.</text>
</comment>
<protein>
    <submittedName>
        <fullName evidence="3">ChaN family lipoprotein</fullName>
    </submittedName>
</protein>
<feature type="chain" id="PRO_5038788499" evidence="1">
    <location>
        <begin position="21"/>
        <end position="305"/>
    </location>
</feature>
<reference evidence="3" key="1">
    <citation type="submission" date="2020-10" db="EMBL/GenBank/DDBJ databases">
        <authorList>
            <person name="Gilroy R."/>
        </authorList>
    </citation>
    <scope>NUCLEOTIDE SEQUENCE</scope>
    <source>
        <strain evidence="3">CHK160-1198</strain>
    </source>
</reference>
<name>A0A9D1MNL7_9FIRM</name>
<dbReference type="PIRSF" id="PIRSF020419">
    <property type="entry name" value="Fe_uptake_reg_CjrA_prd"/>
    <property type="match status" value="1"/>
</dbReference>
<evidence type="ECO:0000313" key="4">
    <source>
        <dbReference type="Proteomes" id="UP000824099"/>
    </source>
</evidence>
<dbReference type="SUPFAM" id="SSF159501">
    <property type="entry name" value="EreA/ChaN-like"/>
    <property type="match status" value="1"/>
</dbReference>
<proteinExistence type="predicted"/>
<evidence type="ECO:0000259" key="2">
    <source>
        <dbReference type="Pfam" id="PF04187"/>
    </source>
</evidence>
<keyword evidence="3" id="KW-0449">Lipoprotein</keyword>
<dbReference type="Proteomes" id="UP000824099">
    <property type="component" value="Unassembled WGS sequence"/>
</dbReference>
<evidence type="ECO:0000313" key="3">
    <source>
        <dbReference type="EMBL" id="HIU63611.1"/>
    </source>
</evidence>
<gene>
    <name evidence="3" type="ORF">IAB06_01040</name>
</gene>
<feature type="domain" description="Haem-binding uptake Tiki superfamily ChaN" evidence="2">
    <location>
        <begin position="47"/>
        <end position="255"/>
    </location>
</feature>
<dbReference type="InterPro" id="IPR016773">
    <property type="entry name" value="Fe3_uptake_reg_CjrA_prd"/>
</dbReference>
<feature type="signal peptide" evidence="1">
    <location>
        <begin position="1"/>
        <end position="20"/>
    </location>
</feature>
<dbReference type="CDD" id="cd14727">
    <property type="entry name" value="ChanN-like"/>
    <property type="match status" value="1"/>
</dbReference>
<sequence>MKKLVLLLTCLLLGSFTVVGQANSLKVKTKPIIVNTSTDKVSTLKKMTQELSAYDVIFFGEYHDQASLHKLEADLLEELYILHGNKLVLSLEMFEADQQDTLNKYLDGKITETEFLATARPWPNYETDYKPLVEFAKTHKLPVIAANIPRFLAAHLAKNGSLDAIDEKDSAYLPRHTYAPEGKYKEKFMGYMSGMNNSMAAARQRVEQMFAAQSLKDDKMAESIFAYREANPNAVVLHVNGSFHSDAHLGTAEKLAKLDQNLKIGVISPKYMEVDGDYLKNYATDKKDGEYIIYVVREEKNDEQK</sequence>
<dbReference type="EMBL" id="DVNI01000016">
    <property type="protein sequence ID" value="HIU63611.1"/>
    <property type="molecule type" value="Genomic_DNA"/>
</dbReference>
<dbReference type="Pfam" id="PF04187">
    <property type="entry name" value="Cofac_haem_bdg"/>
    <property type="match status" value="1"/>
</dbReference>
<evidence type="ECO:0000256" key="1">
    <source>
        <dbReference type="SAM" id="SignalP"/>
    </source>
</evidence>
<dbReference type="AlphaFoldDB" id="A0A9D1MNL7"/>
<dbReference type="Gene3D" id="3.40.50.11550">
    <property type="match status" value="1"/>
</dbReference>
<keyword evidence="1" id="KW-0732">Signal</keyword>
<dbReference type="InterPro" id="IPR007314">
    <property type="entry name" value="Cofac_haem-bd_dom"/>
</dbReference>
<accession>A0A9D1MNL7</accession>